<dbReference type="SMART" id="SM00387">
    <property type="entry name" value="HATPase_c"/>
    <property type="match status" value="1"/>
</dbReference>
<reference evidence="19 20" key="1">
    <citation type="journal article" date="2018" name="Sci. Adv.">
        <title>Multi-heme cytochromes provide a pathway for survival in energy-limited environments.</title>
        <authorList>
            <person name="Deng X."/>
            <person name="Dohmae N."/>
            <person name="Nealson K.H."/>
            <person name="Hashimoto K."/>
            <person name="Okamoto A."/>
        </authorList>
    </citation>
    <scope>NUCLEOTIDE SEQUENCE [LARGE SCALE GENOMIC DNA]</scope>
    <source>
        <strain evidence="19 20">IS5</strain>
    </source>
</reference>
<dbReference type="InterPro" id="IPR036097">
    <property type="entry name" value="HisK_dim/P_sf"/>
</dbReference>
<evidence type="ECO:0000256" key="12">
    <source>
        <dbReference type="ARBA" id="ARBA00023012"/>
    </source>
</evidence>
<dbReference type="GO" id="GO:0006355">
    <property type="term" value="P:regulation of DNA-templated transcription"/>
    <property type="evidence" value="ECO:0007669"/>
    <property type="project" value="InterPro"/>
</dbReference>
<feature type="transmembrane region" description="Helical" evidence="15">
    <location>
        <begin position="68"/>
        <end position="87"/>
    </location>
</feature>
<keyword evidence="6" id="KW-0808">Transferase</keyword>
<dbReference type="InterPro" id="IPR000700">
    <property type="entry name" value="PAS-assoc_C"/>
</dbReference>
<dbReference type="Pfam" id="PF02518">
    <property type="entry name" value="HATPase_c"/>
    <property type="match status" value="1"/>
</dbReference>
<dbReference type="InterPro" id="IPR005467">
    <property type="entry name" value="His_kinase_dom"/>
</dbReference>
<dbReference type="RefSeq" id="WP_126378473.1">
    <property type="nucleotide sequence ID" value="NZ_AP017378.1"/>
</dbReference>
<dbReference type="InterPro" id="IPR004358">
    <property type="entry name" value="Sig_transdc_His_kin-like_C"/>
</dbReference>
<feature type="transmembrane region" description="Helical" evidence="15">
    <location>
        <begin position="334"/>
        <end position="362"/>
    </location>
</feature>
<dbReference type="KEGG" id="dfl:DFE_1682"/>
<dbReference type="GO" id="GO:0000155">
    <property type="term" value="F:phosphorelay sensor kinase activity"/>
    <property type="evidence" value="ECO:0007669"/>
    <property type="project" value="InterPro"/>
</dbReference>
<dbReference type="PANTHER" id="PTHR43065:SF50">
    <property type="entry name" value="HISTIDINE KINASE"/>
    <property type="match status" value="1"/>
</dbReference>
<dbReference type="SUPFAM" id="SSF47384">
    <property type="entry name" value="Homodimeric domain of signal transducing histidine kinase"/>
    <property type="match status" value="1"/>
</dbReference>
<feature type="domain" description="PAS" evidence="17">
    <location>
        <begin position="700"/>
        <end position="770"/>
    </location>
</feature>
<keyword evidence="5" id="KW-0597">Phosphoprotein</keyword>
<evidence type="ECO:0000256" key="14">
    <source>
        <dbReference type="SAM" id="Coils"/>
    </source>
</evidence>
<dbReference type="Gene3D" id="1.10.287.130">
    <property type="match status" value="1"/>
</dbReference>
<dbReference type="InterPro" id="IPR035965">
    <property type="entry name" value="PAS-like_dom_sf"/>
</dbReference>
<evidence type="ECO:0000256" key="11">
    <source>
        <dbReference type="ARBA" id="ARBA00022989"/>
    </source>
</evidence>
<keyword evidence="12" id="KW-0902">Two-component regulatory system</keyword>
<dbReference type="SUPFAM" id="SSF55874">
    <property type="entry name" value="ATPase domain of HSP90 chaperone/DNA topoisomerase II/histidine kinase"/>
    <property type="match status" value="1"/>
</dbReference>
<dbReference type="CDD" id="cd10322">
    <property type="entry name" value="SLC5sbd"/>
    <property type="match status" value="1"/>
</dbReference>
<evidence type="ECO:0000259" key="18">
    <source>
        <dbReference type="PROSITE" id="PS50113"/>
    </source>
</evidence>
<evidence type="ECO:0000256" key="13">
    <source>
        <dbReference type="ARBA" id="ARBA00023136"/>
    </source>
</evidence>
<dbReference type="EMBL" id="AP017378">
    <property type="protein sequence ID" value="BBD08408.1"/>
    <property type="molecule type" value="Genomic_DNA"/>
</dbReference>
<dbReference type="AlphaFoldDB" id="A0A2Z6AYX9"/>
<dbReference type="InterPro" id="IPR003594">
    <property type="entry name" value="HATPase_dom"/>
</dbReference>
<evidence type="ECO:0000256" key="6">
    <source>
        <dbReference type="ARBA" id="ARBA00022679"/>
    </source>
</evidence>
<dbReference type="InterPro" id="IPR001734">
    <property type="entry name" value="Na/solute_symporter"/>
</dbReference>
<dbReference type="SUPFAM" id="SSF55785">
    <property type="entry name" value="PYP-like sensor domain (PAS domain)"/>
    <property type="match status" value="2"/>
</dbReference>
<evidence type="ECO:0000256" key="1">
    <source>
        <dbReference type="ARBA" id="ARBA00000085"/>
    </source>
</evidence>
<evidence type="ECO:0000313" key="20">
    <source>
        <dbReference type="Proteomes" id="UP000269883"/>
    </source>
</evidence>
<feature type="transmembrane region" description="Helical" evidence="15">
    <location>
        <begin position="289"/>
        <end position="314"/>
    </location>
</feature>
<dbReference type="Gene3D" id="3.30.450.20">
    <property type="entry name" value="PAS domain"/>
    <property type="match status" value="2"/>
</dbReference>
<keyword evidence="8" id="KW-0547">Nucleotide-binding</keyword>
<evidence type="ECO:0000256" key="8">
    <source>
        <dbReference type="ARBA" id="ARBA00022741"/>
    </source>
</evidence>
<dbReference type="OrthoDB" id="567977at2"/>
<keyword evidence="7 15" id="KW-0812">Transmembrane</keyword>
<feature type="domain" description="PAC" evidence="18">
    <location>
        <begin position="775"/>
        <end position="827"/>
    </location>
</feature>
<feature type="transmembrane region" description="Helical" evidence="15">
    <location>
        <begin position="194"/>
        <end position="218"/>
    </location>
</feature>
<keyword evidence="14" id="KW-0175">Coiled coil</keyword>
<sequence>MGASGMLLGIIAIYAAIVFAIALFVEESPSWRKRVESSPYVYALALAVYSTTWSFYGSVGLAARSGYMYAPITLGILLSATVWWIVLRRMVRFKTERRVTSIADFISARYDHSQSVAALVTMMALVGSLPYVALQMKAILSTLEIAATFSSGQGPVLRPAWLDAAGPALVAFMSVFTILVGVRRLDPTERHQGMIAAVAVESVVKLMALTAVGAYVTWGMFDGLDDIYARVEALPFEVLTGVGDGSTNAYMTWASMLFLTMFAGLLLPRQFHVAVVENSDERHILKAMWLFPLYVFLLQIFVMPIAMGGLAFGLPRDAADSFVLRLPFMSGAHGLGILAFLGGLSAGMSMIVVSTMTMATMITNHLLLPALDLFPKLSFIRRYLLQGRWAVVIVFLTLGFAFNVMMGDSYILVNMGIISFAAALQFAPAVLGGLFWDGGTREGAIAGLGAGFVVWGWTMLVPAFVRSGWLAASVLDVGPLGVSWLRPEALLGLDVLDPLTHSLFWSMLLNGGLYVVMSVFMGEALRDRDPQSLSEVVGRSKVVRQARGWSSHIDLDSKRRLLARQFSGYYPARKAVELSERCLEEAGLHGMETINIRQLMALYAESERVLTGVIGSAAAYKTMRDGSLYSTRETMELSEVYADILADLKLSPEDLAKRIDYYQEREVLLKEHADELVKANIKLMEEIAERRRTEEDLATAERKYRGIFENAMEGIFQSSPEGKLLSANPAFARFLGYSSAEDLLHGVTDLRTQVYVNPTDRDRFVEEMHKKRGVSGFEVLFKCRERGQRWGAMHARAILDEQGRIDHFEGILEDIHDRKMAEEKILSASRYIKDVIDSMPSAVLGLDRKGRITNWNSAAVRQLGLPGVKTDSLCLSEIFHEALGYSEIFQRAMNMRMPQHLPKVVREHEGQVRYEDVMVYPLTATGGGEQAVMRVDDITDRVRMEEMMVQTEKMMSVGGLAAGMAHEINNPLGGILQAVQNIIRRVSDGLPGNIKVAEEVDVPLPKIREYLERRKVLSMIEGIRDSGLRAAEIVTNMLEFSRRSASEKIQVDIETLLNATVELASKDYDLKKSYDFRKIRVEREFESGLPKVYCTPSEIEQVVLNLLRNAAQALTKEGDESKQPQITIRTFKETAGVRIEVEDNGPGMESHIRKRVFEPFFTTKEAGEGTGLGLSVSYFIVTTKHSGDFHVESTPGRGCTFVINLPVGAPTVDNS</sequence>
<organism evidence="19 20">
    <name type="scientific">Desulfovibrio ferrophilus</name>
    <dbReference type="NCBI Taxonomy" id="241368"/>
    <lineage>
        <taxon>Bacteria</taxon>
        <taxon>Pseudomonadati</taxon>
        <taxon>Thermodesulfobacteriota</taxon>
        <taxon>Desulfovibrionia</taxon>
        <taxon>Desulfovibrionales</taxon>
        <taxon>Desulfovibrionaceae</taxon>
        <taxon>Desulfovibrio</taxon>
    </lineage>
</organism>
<feature type="domain" description="PAS" evidence="17">
    <location>
        <begin position="828"/>
        <end position="865"/>
    </location>
</feature>
<dbReference type="SMART" id="SM00086">
    <property type="entry name" value="PAC"/>
    <property type="match status" value="2"/>
</dbReference>
<keyword evidence="11 15" id="KW-1133">Transmembrane helix</keyword>
<dbReference type="CDD" id="cd00130">
    <property type="entry name" value="PAS"/>
    <property type="match status" value="2"/>
</dbReference>
<keyword evidence="10" id="KW-0067">ATP-binding</keyword>
<feature type="transmembrane region" description="Helical" evidence="15">
    <location>
        <begin position="164"/>
        <end position="182"/>
    </location>
</feature>
<dbReference type="PANTHER" id="PTHR43065">
    <property type="entry name" value="SENSOR HISTIDINE KINASE"/>
    <property type="match status" value="1"/>
</dbReference>
<keyword evidence="13 15" id="KW-0472">Membrane</keyword>
<feature type="transmembrane region" description="Helical" evidence="15">
    <location>
        <begin position="116"/>
        <end position="134"/>
    </location>
</feature>
<dbReference type="Pfam" id="PF00989">
    <property type="entry name" value="PAS"/>
    <property type="match status" value="2"/>
</dbReference>
<dbReference type="GO" id="GO:0005524">
    <property type="term" value="F:ATP binding"/>
    <property type="evidence" value="ECO:0007669"/>
    <property type="project" value="UniProtKB-KW"/>
</dbReference>
<evidence type="ECO:0000313" key="19">
    <source>
        <dbReference type="EMBL" id="BBD08408.1"/>
    </source>
</evidence>
<evidence type="ECO:0000256" key="5">
    <source>
        <dbReference type="ARBA" id="ARBA00022553"/>
    </source>
</evidence>
<dbReference type="PROSITE" id="PS50283">
    <property type="entry name" value="NA_SOLUT_SYMP_3"/>
    <property type="match status" value="1"/>
</dbReference>
<evidence type="ECO:0000256" key="4">
    <source>
        <dbReference type="ARBA" id="ARBA00012438"/>
    </source>
</evidence>
<evidence type="ECO:0000259" key="17">
    <source>
        <dbReference type="PROSITE" id="PS50112"/>
    </source>
</evidence>
<feature type="transmembrane region" description="Helical" evidence="15">
    <location>
        <begin position="6"/>
        <end position="25"/>
    </location>
</feature>
<keyword evidence="9" id="KW-0418">Kinase</keyword>
<dbReference type="GO" id="GO:0022857">
    <property type="term" value="F:transmembrane transporter activity"/>
    <property type="evidence" value="ECO:0007669"/>
    <property type="project" value="InterPro"/>
</dbReference>
<accession>A0A2Z6AYX9</accession>
<comment type="subcellular location">
    <subcellularLocation>
        <location evidence="2">Membrane</location>
        <topology evidence="2">Multi-pass membrane protein</topology>
    </subcellularLocation>
</comment>
<comment type="similarity">
    <text evidence="3">Belongs to the sodium:solute symporter (SSF) (TC 2.A.21) family.</text>
</comment>
<feature type="transmembrane region" description="Helical" evidence="15">
    <location>
        <begin position="250"/>
        <end position="268"/>
    </location>
</feature>
<dbReference type="InterPro" id="IPR003661">
    <property type="entry name" value="HisK_dim/P_dom"/>
</dbReference>
<evidence type="ECO:0000259" key="16">
    <source>
        <dbReference type="PROSITE" id="PS50109"/>
    </source>
</evidence>
<feature type="transmembrane region" description="Helical" evidence="15">
    <location>
        <begin position="443"/>
        <end position="465"/>
    </location>
</feature>
<evidence type="ECO:0000256" key="7">
    <source>
        <dbReference type="ARBA" id="ARBA00022692"/>
    </source>
</evidence>
<dbReference type="PRINTS" id="PR00344">
    <property type="entry name" value="BCTRLSENSOR"/>
</dbReference>
<dbReference type="InterPro" id="IPR038377">
    <property type="entry name" value="Na/Glc_symporter_sf"/>
</dbReference>
<dbReference type="CDD" id="cd00082">
    <property type="entry name" value="HisKA"/>
    <property type="match status" value="1"/>
</dbReference>
<dbReference type="InterPro" id="IPR036890">
    <property type="entry name" value="HATPase_C_sf"/>
</dbReference>
<keyword evidence="20" id="KW-1185">Reference proteome</keyword>
<name>A0A2Z6AYX9_9BACT</name>
<evidence type="ECO:0000256" key="2">
    <source>
        <dbReference type="ARBA" id="ARBA00004141"/>
    </source>
</evidence>
<feature type="transmembrane region" description="Helical" evidence="15">
    <location>
        <begin position="411"/>
        <end position="436"/>
    </location>
</feature>
<dbReference type="PROSITE" id="PS50112">
    <property type="entry name" value="PAS"/>
    <property type="match status" value="2"/>
</dbReference>
<dbReference type="SMART" id="SM00091">
    <property type="entry name" value="PAS"/>
    <property type="match status" value="2"/>
</dbReference>
<evidence type="ECO:0000256" key="15">
    <source>
        <dbReference type="SAM" id="Phobius"/>
    </source>
</evidence>
<dbReference type="Proteomes" id="UP000269883">
    <property type="component" value="Chromosome"/>
</dbReference>
<proteinExistence type="inferred from homology"/>
<dbReference type="Gene3D" id="3.30.565.10">
    <property type="entry name" value="Histidine kinase-like ATPase, C-terminal domain"/>
    <property type="match status" value="1"/>
</dbReference>
<dbReference type="InterPro" id="IPR013767">
    <property type="entry name" value="PAS_fold"/>
</dbReference>
<dbReference type="PROSITE" id="PS50113">
    <property type="entry name" value="PAC"/>
    <property type="match status" value="1"/>
</dbReference>
<gene>
    <name evidence="19" type="ORF">DFE_1682</name>
</gene>
<dbReference type="PROSITE" id="PS50109">
    <property type="entry name" value="HIS_KIN"/>
    <property type="match status" value="1"/>
</dbReference>
<comment type="catalytic activity">
    <reaction evidence="1">
        <text>ATP + protein L-histidine = ADP + protein N-phospho-L-histidine.</text>
        <dbReference type="EC" id="2.7.13.3"/>
    </reaction>
</comment>
<feature type="coiled-coil region" evidence="14">
    <location>
        <begin position="669"/>
        <end position="703"/>
    </location>
</feature>
<feature type="transmembrane region" description="Helical" evidence="15">
    <location>
        <begin position="37"/>
        <end position="56"/>
    </location>
</feature>
<protein>
    <recommendedName>
        <fullName evidence="4">histidine kinase</fullName>
        <ecNumber evidence="4">2.7.13.3</ecNumber>
    </recommendedName>
</protein>
<evidence type="ECO:0000256" key="10">
    <source>
        <dbReference type="ARBA" id="ARBA00022840"/>
    </source>
</evidence>
<dbReference type="EC" id="2.7.13.3" evidence="4"/>
<dbReference type="NCBIfam" id="TIGR00229">
    <property type="entry name" value="sensory_box"/>
    <property type="match status" value="2"/>
</dbReference>
<dbReference type="InterPro" id="IPR000014">
    <property type="entry name" value="PAS"/>
</dbReference>
<feature type="transmembrane region" description="Helical" evidence="15">
    <location>
        <begin position="383"/>
        <end position="405"/>
    </location>
</feature>
<dbReference type="InterPro" id="IPR001610">
    <property type="entry name" value="PAC"/>
</dbReference>
<feature type="domain" description="Histidine kinase" evidence="16">
    <location>
        <begin position="963"/>
        <end position="1209"/>
    </location>
</feature>
<evidence type="ECO:0000256" key="3">
    <source>
        <dbReference type="ARBA" id="ARBA00006434"/>
    </source>
</evidence>
<dbReference type="Gene3D" id="1.20.1730.10">
    <property type="entry name" value="Sodium/glucose cotransporter"/>
    <property type="match status" value="1"/>
</dbReference>
<dbReference type="SMART" id="SM00388">
    <property type="entry name" value="HisKA"/>
    <property type="match status" value="1"/>
</dbReference>
<dbReference type="GO" id="GO:0016020">
    <property type="term" value="C:membrane"/>
    <property type="evidence" value="ECO:0007669"/>
    <property type="project" value="UniProtKB-SubCell"/>
</dbReference>
<evidence type="ECO:0000256" key="9">
    <source>
        <dbReference type="ARBA" id="ARBA00022777"/>
    </source>
</evidence>